<evidence type="ECO:0000313" key="2">
    <source>
        <dbReference type="Proteomes" id="UP000287188"/>
    </source>
</evidence>
<proteinExistence type="predicted"/>
<name>A0A402APW4_9CHLR</name>
<accession>A0A402APW4</accession>
<comment type="caution">
    <text evidence="1">The sequence shown here is derived from an EMBL/GenBank/DDBJ whole genome shotgun (WGS) entry which is preliminary data.</text>
</comment>
<gene>
    <name evidence="1" type="ORF">KDK_48940</name>
</gene>
<dbReference type="RefSeq" id="WP_161977605.1">
    <property type="nucleotide sequence ID" value="NZ_BIFS01000001.1"/>
</dbReference>
<evidence type="ECO:0008006" key="3">
    <source>
        <dbReference type="Google" id="ProtNLM"/>
    </source>
</evidence>
<dbReference type="Proteomes" id="UP000287188">
    <property type="component" value="Unassembled WGS sequence"/>
</dbReference>
<reference evidence="2" key="1">
    <citation type="submission" date="2018-12" db="EMBL/GenBank/DDBJ databases">
        <title>Tengunoibacter tsumagoiensis gen. nov., sp. nov., Dictyobacter kobayashii sp. nov., D. alpinus sp. nov., and D. joshuensis sp. nov. and description of Dictyobacteraceae fam. nov. within the order Ktedonobacterales isolated from Tengu-no-mugimeshi.</title>
        <authorList>
            <person name="Wang C.M."/>
            <person name="Zheng Y."/>
            <person name="Sakai Y."/>
            <person name="Toyoda A."/>
            <person name="Minakuchi Y."/>
            <person name="Abe K."/>
            <person name="Yokota A."/>
            <person name="Yabe S."/>
        </authorList>
    </citation>
    <scope>NUCLEOTIDE SEQUENCE [LARGE SCALE GENOMIC DNA]</scope>
    <source>
        <strain evidence="2">Uno11</strain>
    </source>
</reference>
<keyword evidence="2" id="KW-1185">Reference proteome</keyword>
<organism evidence="1 2">
    <name type="scientific">Dictyobacter kobayashii</name>
    <dbReference type="NCBI Taxonomy" id="2014872"/>
    <lineage>
        <taxon>Bacteria</taxon>
        <taxon>Bacillati</taxon>
        <taxon>Chloroflexota</taxon>
        <taxon>Ktedonobacteria</taxon>
        <taxon>Ktedonobacterales</taxon>
        <taxon>Dictyobacteraceae</taxon>
        <taxon>Dictyobacter</taxon>
    </lineage>
</organism>
<dbReference type="EMBL" id="BIFS01000001">
    <property type="protein sequence ID" value="GCE21094.1"/>
    <property type="molecule type" value="Genomic_DNA"/>
</dbReference>
<dbReference type="AlphaFoldDB" id="A0A402APW4"/>
<sequence length="59" mass="6685">MTRMYLGPLFSYTLLDGLLRPVSQPQPPDTKKIQQIVDLYMKAISADENARKAESNDSK</sequence>
<evidence type="ECO:0000313" key="1">
    <source>
        <dbReference type="EMBL" id="GCE21094.1"/>
    </source>
</evidence>
<protein>
    <recommendedName>
        <fullName evidence="3">Transcriptional regulator TetR C-terminal Proteobacteria type domain-containing protein</fullName>
    </recommendedName>
</protein>